<reference evidence="4" key="1">
    <citation type="submission" date="2022-04" db="EMBL/GenBank/DDBJ databases">
        <title>A functionally conserved STORR gene fusion in Papaver species that diverged 16.8 million years ago.</title>
        <authorList>
            <person name="Catania T."/>
        </authorList>
    </citation>
    <scope>NUCLEOTIDE SEQUENCE</scope>
    <source>
        <strain evidence="4">S-188037</strain>
    </source>
</reference>
<dbReference type="InterPro" id="IPR036236">
    <property type="entry name" value="Znf_C2H2_sf"/>
</dbReference>
<evidence type="ECO:0000256" key="1">
    <source>
        <dbReference type="PROSITE-ProRule" id="PRU00042"/>
    </source>
</evidence>
<dbReference type="InterPro" id="IPR045320">
    <property type="entry name" value="JAGGED/SL1-like"/>
</dbReference>
<evidence type="ECO:0000313" key="4">
    <source>
        <dbReference type="EMBL" id="KAI3959806.1"/>
    </source>
</evidence>
<evidence type="ECO:0000313" key="5">
    <source>
        <dbReference type="Proteomes" id="UP001202328"/>
    </source>
</evidence>
<dbReference type="PANTHER" id="PTHR45730:SF108">
    <property type="entry name" value="PROTEIN LATE FLOWERING"/>
    <property type="match status" value="1"/>
</dbReference>
<feature type="domain" description="C2H2-type" evidence="3">
    <location>
        <begin position="41"/>
        <end position="68"/>
    </location>
</feature>
<dbReference type="GO" id="GO:0008270">
    <property type="term" value="F:zinc ion binding"/>
    <property type="evidence" value="ECO:0007669"/>
    <property type="project" value="UniProtKB-KW"/>
</dbReference>
<dbReference type="GO" id="GO:0003700">
    <property type="term" value="F:DNA-binding transcription factor activity"/>
    <property type="evidence" value="ECO:0007669"/>
    <property type="project" value="InterPro"/>
</dbReference>
<feature type="region of interest" description="Disordered" evidence="2">
    <location>
        <begin position="1"/>
        <end position="38"/>
    </location>
</feature>
<evidence type="ECO:0000256" key="2">
    <source>
        <dbReference type="SAM" id="MobiDB-lite"/>
    </source>
</evidence>
<dbReference type="InterPro" id="IPR013087">
    <property type="entry name" value="Znf_C2H2_type"/>
</dbReference>
<dbReference type="PROSITE" id="PS50157">
    <property type="entry name" value="ZINC_FINGER_C2H2_2"/>
    <property type="match status" value="1"/>
</dbReference>
<keyword evidence="1" id="KW-0479">Metal-binding</keyword>
<evidence type="ECO:0000259" key="3">
    <source>
        <dbReference type="PROSITE" id="PS50157"/>
    </source>
</evidence>
<dbReference type="AlphaFoldDB" id="A0AAD4TJ44"/>
<keyword evidence="1" id="KW-0862">Zinc</keyword>
<accession>A0AAD4TJ44</accession>
<comment type="caution">
    <text evidence="4">The sequence shown here is derived from an EMBL/GenBank/DDBJ whole genome shotgun (WGS) entry which is preliminary data.</text>
</comment>
<dbReference type="EMBL" id="JAJJMB010000969">
    <property type="protein sequence ID" value="KAI3959806.1"/>
    <property type="molecule type" value="Genomic_DNA"/>
</dbReference>
<keyword evidence="5" id="KW-1185">Reference proteome</keyword>
<proteinExistence type="predicted"/>
<keyword evidence="1" id="KW-0863">Zinc-finger</keyword>
<protein>
    <recommendedName>
        <fullName evidence="3">C2H2-type domain-containing protein</fullName>
    </recommendedName>
</protein>
<gene>
    <name evidence="4" type="ORF">MKW98_029843</name>
</gene>
<sequence length="236" mass="26501">MGDEENSTVHNEESIKKKKKKTVHHEDINNSTGSDGESRVYPCLLCSRKFCSSQALGGHQNAHKKQRTAKKVFDAANLILANSPNHHYNSWLSYSTASHASNLHQFSHNTHHHDHHQQFSDGFGSHVAPRSDYGIYSGGGGNHHGFSLNNSHDVSVTSSCHQRENDHDEQSFLNWQKSLRENAGCITGESSSTSTTSSSHLSLLIIKERLDQYYQQQMKIGDKQDKEQKLDLSLHL</sequence>
<dbReference type="SUPFAM" id="SSF57667">
    <property type="entry name" value="beta-beta-alpha zinc fingers"/>
    <property type="match status" value="1"/>
</dbReference>
<name>A0AAD4TJ44_9MAGN</name>
<dbReference type="PANTHER" id="PTHR45730">
    <property type="entry name" value="ZINC FINGER PROTEIN JAGGED"/>
    <property type="match status" value="1"/>
</dbReference>
<organism evidence="4 5">
    <name type="scientific">Papaver atlanticum</name>
    <dbReference type="NCBI Taxonomy" id="357466"/>
    <lineage>
        <taxon>Eukaryota</taxon>
        <taxon>Viridiplantae</taxon>
        <taxon>Streptophyta</taxon>
        <taxon>Embryophyta</taxon>
        <taxon>Tracheophyta</taxon>
        <taxon>Spermatophyta</taxon>
        <taxon>Magnoliopsida</taxon>
        <taxon>Ranunculales</taxon>
        <taxon>Papaveraceae</taxon>
        <taxon>Papaveroideae</taxon>
        <taxon>Papaver</taxon>
    </lineage>
</organism>
<dbReference type="Proteomes" id="UP001202328">
    <property type="component" value="Unassembled WGS sequence"/>
</dbReference>
<dbReference type="PROSITE" id="PS00028">
    <property type="entry name" value="ZINC_FINGER_C2H2_1"/>
    <property type="match status" value="1"/>
</dbReference>